<accession>A0A645IUZ6</accession>
<evidence type="ECO:0000313" key="1">
    <source>
        <dbReference type="EMBL" id="MPN55245.1"/>
    </source>
</evidence>
<dbReference type="AlphaFoldDB" id="A0A645IUZ6"/>
<proteinExistence type="predicted"/>
<dbReference type="Pfam" id="PF05014">
    <property type="entry name" value="Nuc_deoxyrib_tr"/>
    <property type="match status" value="1"/>
</dbReference>
<comment type="caution">
    <text evidence="1">The sequence shown here is derived from an EMBL/GenBank/DDBJ whole genome shotgun (WGS) entry which is preliminary data.</text>
</comment>
<organism evidence="1">
    <name type="scientific">bioreactor metagenome</name>
    <dbReference type="NCBI Taxonomy" id="1076179"/>
    <lineage>
        <taxon>unclassified sequences</taxon>
        <taxon>metagenomes</taxon>
        <taxon>ecological metagenomes</taxon>
    </lineage>
</organism>
<dbReference type="Gene3D" id="3.40.50.450">
    <property type="match status" value="1"/>
</dbReference>
<reference evidence="1" key="1">
    <citation type="submission" date="2019-08" db="EMBL/GenBank/DDBJ databases">
        <authorList>
            <person name="Kucharzyk K."/>
            <person name="Murdoch R.W."/>
            <person name="Higgins S."/>
            <person name="Loffler F."/>
        </authorList>
    </citation>
    <scope>NUCLEOTIDE SEQUENCE</scope>
</reference>
<sequence length="119" mass="13628">MEDPYARAAQTLRRNAEHVRACDILIANLNDFHGWEPESDTSFECGMAFQLGKRLYGYMDSTLRMRDRVPSLGEANGWRDICGCNVENFDYPLNLMFASSMPVLEGTFEQVIEKIVKEL</sequence>
<evidence type="ECO:0008006" key="2">
    <source>
        <dbReference type="Google" id="ProtNLM"/>
    </source>
</evidence>
<name>A0A645IUZ6_9ZZZZ</name>
<dbReference type="EMBL" id="VSSQ01124258">
    <property type="protein sequence ID" value="MPN55245.1"/>
    <property type="molecule type" value="Genomic_DNA"/>
</dbReference>
<gene>
    <name evidence="1" type="ORF">SDC9_202925</name>
</gene>
<protein>
    <recommendedName>
        <fullName evidence="2">Nucleoside 2-deoxyribosyltransferase</fullName>
    </recommendedName>
</protein>
<dbReference type="InterPro" id="IPR007710">
    <property type="entry name" value="Nucleoside_deoxyribTrfase"/>
</dbReference>
<dbReference type="SUPFAM" id="SSF52309">
    <property type="entry name" value="N-(deoxy)ribosyltransferase-like"/>
    <property type="match status" value="1"/>
</dbReference>